<proteinExistence type="predicted"/>
<dbReference type="EMBL" id="NBCO01000009">
    <property type="protein sequence ID" value="ORC90294.1"/>
    <property type="molecule type" value="Genomic_DNA"/>
</dbReference>
<dbReference type="Proteomes" id="UP000192257">
    <property type="component" value="Unassembled WGS sequence"/>
</dbReference>
<dbReference type="SMART" id="SM00302">
    <property type="entry name" value="GED"/>
    <property type="match status" value="1"/>
</dbReference>
<dbReference type="GO" id="GO:0008017">
    <property type="term" value="F:microtubule binding"/>
    <property type="evidence" value="ECO:0007669"/>
    <property type="project" value="TreeGrafter"/>
</dbReference>
<dbReference type="PANTHER" id="PTHR11566:SF21">
    <property type="entry name" value="DYNAMIN RELATED PROTEIN 1, ISOFORM A"/>
    <property type="match status" value="1"/>
</dbReference>
<dbReference type="GO" id="GO:0005874">
    <property type="term" value="C:microtubule"/>
    <property type="evidence" value="ECO:0007669"/>
    <property type="project" value="TreeGrafter"/>
</dbReference>
<feature type="region of interest" description="Disordered" evidence="1">
    <location>
        <begin position="17"/>
        <end position="39"/>
    </location>
</feature>
<dbReference type="GO" id="GO:0016020">
    <property type="term" value="C:membrane"/>
    <property type="evidence" value="ECO:0007669"/>
    <property type="project" value="TreeGrafter"/>
</dbReference>
<dbReference type="GO" id="GO:0003924">
    <property type="term" value="F:GTPase activity"/>
    <property type="evidence" value="ECO:0007669"/>
    <property type="project" value="InterPro"/>
</dbReference>
<evidence type="ECO:0000313" key="3">
    <source>
        <dbReference type="EMBL" id="ORC90294.1"/>
    </source>
</evidence>
<evidence type="ECO:0000256" key="1">
    <source>
        <dbReference type="SAM" id="MobiDB-lite"/>
    </source>
</evidence>
<dbReference type="InterPro" id="IPR022812">
    <property type="entry name" value="Dynamin"/>
</dbReference>
<comment type="caution">
    <text evidence="3">The sequence shown here is derived from an EMBL/GenBank/DDBJ whole genome shotgun (WGS) entry which is preliminary data.</text>
</comment>
<gene>
    <name evidence="3" type="ORF">TM35_000093440</name>
</gene>
<sequence>MMEELAQRAFIKVFGSDPEKKDQQQTYCSPDGKDRGENNKKGIFEALLSNGERKNMEDVPSTIMLGNNMSLHERHINDAIREMVEGYFTIVKGTVADQVPKAITLLMITKLREEVYARLVKQLYTDQNIHDLLAESPEVATQRKATTTMMEALKKAQAALENVRGFTLLTK</sequence>
<organism evidence="3 4">
    <name type="scientific">Trypanosoma theileri</name>
    <dbReference type="NCBI Taxonomy" id="67003"/>
    <lineage>
        <taxon>Eukaryota</taxon>
        <taxon>Discoba</taxon>
        <taxon>Euglenozoa</taxon>
        <taxon>Kinetoplastea</taxon>
        <taxon>Metakinetoplastina</taxon>
        <taxon>Trypanosomatida</taxon>
        <taxon>Trypanosomatidae</taxon>
        <taxon>Trypanosoma</taxon>
    </lineage>
</organism>
<reference evidence="3 4" key="1">
    <citation type="submission" date="2017-03" db="EMBL/GenBank/DDBJ databases">
        <title>An alternative strategy for trypanosome survival in the mammalian bloodstream revealed through genome and transcriptome analysis of the ubiquitous bovine parasite Trypanosoma (Megatrypanum) theileri.</title>
        <authorList>
            <person name="Kelly S."/>
            <person name="Ivens A."/>
            <person name="Mott A."/>
            <person name="O'Neill E."/>
            <person name="Emms D."/>
            <person name="Macleod O."/>
            <person name="Voorheis P."/>
            <person name="Matthews J."/>
            <person name="Matthews K."/>
            <person name="Carrington M."/>
        </authorList>
    </citation>
    <scope>NUCLEOTIDE SEQUENCE [LARGE SCALE GENOMIC DNA]</scope>
    <source>
        <strain evidence="3">Edinburgh</strain>
    </source>
</reference>
<dbReference type="GO" id="GO:0005737">
    <property type="term" value="C:cytoplasm"/>
    <property type="evidence" value="ECO:0007669"/>
    <property type="project" value="TreeGrafter"/>
</dbReference>
<dbReference type="OrthoDB" id="5061070at2759"/>
<protein>
    <submittedName>
        <fullName evidence="3">Putative dynamin, putative,vacuolar sortin protein 1</fullName>
    </submittedName>
</protein>
<dbReference type="InterPro" id="IPR020850">
    <property type="entry name" value="GED_dom"/>
</dbReference>
<dbReference type="RefSeq" id="XP_028884360.1">
    <property type="nucleotide sequence ID" value="XM_029024583.1"/>
</dbReference>
<dbReference type="PANTHER" id="PTHR11566">
    <property type="entry name" value="DYNAMIN"/>
    <property type="match status" value="1"/>
</dbReference>
<name>A0A1X0P021_9TRYP</name>
<accession>A0A1X0P021</accession>
<dbReference type="PROSITE" id="PS51388">
    <property type="entry name" value="GED"/>
    <property type="match status" value="1"/>
</dbReference>
<dbReference type="InterPro" id="IPR003130">
    <property type="entry name" value="GED"/>
</dbReference>
<evidence type="ECO:0000313" key="4">
    <source>
        <dbReference type="Proteomes" id="UP000192257"/>
    </source>
</evidence>
<feature type="domain" description="GED" evidence="2">
    <location>
        <begin position="77"/>
        <end position="168"/>
    </location>
</feature>
<dbReference type="Pfam" id="PF02212">
    <property type="entry name" value="GED"/>
    <property type="match status" value="1"/>
</dbReference>
<dbReference type="AlphaFoldDB" id="A0A1X0P021"/>
<dbReference type="Gene3D" id="1.20.120.1240">
    <property type="entry name" value="Dynamin, middle domain"/>
    <property type="match status" value="1"/>
</dbReference>
<dbReference type="GeneID" id="39984363"/>
<dbReference type="STRING" id="67003.A0A1X0P021"/>
<evidence type="ECO:0000259" key="2">
    <source>
        <dbReference type="PROSITE" id="PS51388"/>
    </source>
</evidence>
<keyword evidence="4" id="KW-1185">Reference proteome</keyword>
<dbReference type="VEuPathDB" id="TriTrypDB:TM35_000093440"/>
<dbReference type="GO" id="GO:0005525">
    <property type="term" value="F:GTP binding"/>
    <property type="evidence" value="ECO:0007669"/>
    <property type="project" value="InterPro"/>
</dbReference>